<dbReference type="RefSeq" id="WP_239147367.1">
    <property type="nucleotide sequence ID" value="NZ_BOMY01000019.1"/>
</dbReference>
<dbReference type="InterPro" id="IPR013563">
    <property type="entry name" value="Oligopep_ABC_C"/>
</dbReference>
<dbReference type="InterPro" id="IPR003593">
    <property type="entry name" value="AAA+_ATPase"/>
</dbReference>
<evidence type="ECO:0000256" key="7">
    <source>
        <dbReference type="ARBA" id="ARBA00022840"/>
    </source>
</evidence>
<dbReference type="NCBIfam" id="TIGR01727">
    <property type="entry name" value="oligo_HPY"/>
    <property type="match status" value="1"/>
</dbReference>
<evidence type="ECO:0000256" key="8">
    <source>
        <dbReference type="ARBA" id="ARBA00022967"/>
    </source>
</evidence>
<dbReference type="Pfam" id="PF08352">
    <property type="entry name" value="oligo_HPY"/>
    <property type="match status" value="1"/>
</dbReference>
<evidence type="ECO:0000256" key="4">
    <source>
        <dbReference type="ARBA" id="ARBA00022475"/>
    </source>
</evidence>
<dbReference type="PANTHER" id="PTHR43297">
    <property type="entry name" value="OLIGOPEPTIDE TRANSPORT ATP-BINDING PROTEIN APPD"/>
    <property type="match status" value="1"/>
</dbReference>
<feature type="domain" description="ABC transporter" evidence="10">
    <location>
        <begin position="17"/>
        <end position="265"/>
    </location>
</feature>
<dbReference type="Pfam" id="PF00005">
    <property type="entry name" value="ABC_tran"/>
    <property type="match status" value="1"/>
</dbReference>
<keyword evidence="6" id="KW-0547">Nucleotide-binding</keyword>
<dbReference type="SUPFAM" id="SSF52540">
    <property type="entry name" value="P-loop containing nucleoside triphosphate hydrolases"/>
    <property type="match status" value="1"/>
</dbReference>
<sequence length="326" mass="34314">MSARPVDGDDGAMGALLEFDHLRVEVPTPVGPRPVLRSVSLSLFAGEAVGLVGESGSGKSMTARSVLGMLPGAATIGGAVRFRGTDISTLDATGLRRLRSRDVAMVFQDPRATVNPVRTIGDFLTEVLRERGMSRSAAVAVGAGILADIGVDDVPRRLKQRPYELSGGLLQRVVIAAALAGEPALILADEPTTALDVTTQEEVVAILDEQRRQRGTALLFISHDLELATAVCDRIAVMYAGEIVEILPAKSLHEDARHPYTKALLRARPGSVPPGERLQTVPGTPQSGIEAPSGCVFADRCPVAEADCRTTVPLLVGGVACHLEVP</sequence>
<accession>A0A919NKT9</accession>
<keyword evidence="5" id="KW-0997">Cell inner membrane</keyword>
<evidence type="ECO:0000256" key="1">
    <source>
        <dbReference type="ARBA" id="ARBA00004202"/>
    </source>
</evidence>
<name>A0A919NKT9_9ACTN</name>
<evidence type="ECO:0000256" key="2">
    <source>
        <dbReference type="ARBA" id="ARBA00005417"/>
    </source>
</evidence>
<dbReference type="SMART" id="SM00382">
    <property type="entry name" value="AAA"/>
    <property type="match status" value="1"/>
</dbReference>
<dbReference type="GO" id="GO:0015833">
    <property type="term" value="P:peptide transport"/>
    <property type="evidence" value="ECO:0007669"/>
    <property type="project" value="InterPro"/>
</dbReference>
<evidence type="ECO:0000313" key="12">
    <source>
        <dbReference type="Proteomes" id="UP000623608"/>
    </source>
</evidence>
<organism evidence="11 12">
    <name type="scientific">Paractinoplanes tereljensis</name>
    <dbReference type="NCBI Taxonomy" id="571912"/>
    <lineage>
        <taxon>Bacteria</taxon>
        <taxon>Bacillati</taxon>
        <taxon>Actinomycetota</taxon>
        <taxon>Actinomycetes</taxon>
        <taxon>Micromonosporales</taxon>
        <taxon>Micromonosporaceae</taxon>
        <taxon>Paractinoplanes</taxon>
    </lineage>
</organism>
<comment type="similarity">
    <text evidence="2">Belongs to the ABC transporter superfamily.</text>
</comment>
<proteinExistence type="inferred from homology"/>
<keyword evidence="12" id="KW-1185">Reference proteome</keyword>
<comment type="caution">
    <text evidence="11">The sequence shown here is derived from an EMBL/GenBank/DDBJ whole genome shotgun (WGS) entry which is preliminary data.</text>
</comment>
<evidence type="ECO:0000256" key="5">
    <source>
        <dbReference type="ARBA" id="ARBA00022519"/>
    </source>
</evidence>
<keyword evidence="4" id="KW-1003">Cell membrane</keyword>
<keyword evidence="7 11" id="KW-0067">ATP-binding</keyword>
<protein>
    <submittedName>
        <fullName evidence="11">ABC transporter ATP-binding protein</fullName>
    </submittedName>
</protein>
<dbReference type="GO" id="GO:0005524">
    <property type="term" value="F:ATP binding"/>
    <property type="evidence" value="ECO:0007669"/>
    <property type="project" value="UniProtKB-KW"/>
</dbReference>
<dbReference type="GO" id="GO:0005886">
    <property type="term" value="C:plasma membrane"/>
    <property type="evidence" value="ECO:0007669"/>
    <property type="project" value="UniProtKB-SubCell"/>
</dbReference>
<gene>
    <name evidence="11" type="ORF">Ate02nite_26800</name>
</gene>
<dbReference type="GO" id="GO:0016887">
    <property type="term" value="F:ATP hydrolysis activity"/>
    <property type="evidence" value="ECO:0007669"/>
    <property type="project" value="InterPro"/>
</dbReference>
<dbReference type="Gene3D" id="3.40.50.300">
    <property type="entry name" value="P-loop containing nucleotide triphosphate hydrolases"/>
    <property type="match status" value="1"/>
</dbReference>
<reference evidence="11" key="1">
    <citation type="submission" date="2021-01" db="EMBL/GenBank/DDBJ databases">
        <title>Whole genome shotgun sequence of Actinoplanes tereljensis NBRC 105297.</title>
        <authorList>
            <person name="Komaki H."/>
            <person name="Tamura T."/>
        </authorList>
    </citation>
    <scope>NUCLEOTIDE SEQUENCE</scope>
    <source>
        <strain evidence="11">NBRC 105297</strain>
    </source>
</reference>
<keyword evidence="9" id="KW-0472">Membrane</keyword>
<dbReference type="PANTHER" id="PTHR43297:SF14">
    <property type="entry name" value="ATPASE AAA-TYPE CORE DOMAIN-CONTAINING PROTEIN"/>
    <property type="match status" value="1"/>
</dbReference>
<dbReference type="PROSITE" id="PS50893">
    <property type="entry name" value="ABC_TRANSPORTER_2"/>
    <property type="match status" value="1"/>
</dbReference>
<dbReference type="InterPro" id="IPR003439">
    <property type="entry name" value="ABC_transporter-like_ATP-bd"/>
</dbReference>
<dbReference type="Proteomes" id="UP000623608">
    <property type="component" value="Unassembled WGS sequence"/>
</dbReference>
<evidence type="ECO:0000313" key="11">
    <source>
        <dbReference type="EMBL" id="GIF19950.1"/>
    </source>
</evidence>
<dbReference type="AlphaFoldDB" id="A0A919NKT9"/>
<dbReference type="InterPro" id="IPR050388">
    <property type="entry name" value="ABC_Ni/Peptide_Import"/>
</dbReference>
<keyword evidence="3" id="KW-0813">Transport</keyword>
<evidence type="ECO:0000259" key="10">
    <source>
        <dbReference type="PROSITE" id="PS50893"/>
    </source>
</evidence>
<dbReference type="InterPro" id="IPR027417">
    <property type="entry name" value="P-loop_NTPase"/>
</dbReference>
<evidence type="ECO:0000256" key="3">
    <source>
        <dbReference type="ARBA" id="ARBA00022448"/>
    </source>
</evidence>
<comment type="subcellular location">
    <subcellularLocation>
        <location evidence="1">Cell membrane</location>
        <topology evidence="1">Peripheral membrane protein</topology>
    </subcellularLocation>
</comment>
<evidence type="ECO:0000256" key="9">
    <source>
        <dbReference type="ARBA" id="ARBA00023136"/>
    </source>
</evidence>
<keyword evidence="8" id="KW-1278">Translocase</keyword>
<dbReference type="EMBL" id="BOMY01000019">
    <property type="protein sequence ID" value="GIF19950.1"/>
    <property type="molecule type" value="Genomic_DNA"/>
</dbReference>
<dbReference type="CDD" id="cd03257">
    <property type="entry name" value="ABC_NikE_OppD_transporters"/>
    <property type="match status" value="1"/>
</dbReference>
<evidence type="ECO:0000256" key="6">
    <source>
        <dbReference type="ARBA" id="ARBA00022741"/>
    </source>
</evidence>